<reference evidence="2 3" key="1">
    <citation type="submission" date="2014-04" db="EMBL/GenBank/DDBJ databases">
        <authorList>
            <consortium name="DOE Joint Genome Institute"/>
            <person name="Kuo A."/>
            <person name="Tarkka M."/>
            <person name="Buscot F."/>
            <person name="Kohler A."/>
            <person name="Nagy L.G."/>
            <person name="Floudas D."/>
            <person name="Copeland A."/>
            <person name="Barry K.W."/>
            <person name="Cichocki N."/>
            <person name="Veneault-Fourrey C."/>
            <person name="LaButti K."/>
            <person name="Lindquist E.A."/>
            <person name="Lipzen A."/>
            <person name="Lundell T."/>
            <person name="Morin E."/>
            <person name="Murat C."/>
            <person name="Sun H."/>
            <person name="Tunlid A."/>
            <person name="Henrissat B."/>
            <person name="Grigoriev I.V."/>
            <person name="Hibbett D.S."/>
            <person name="Martin F."/>
            <person name="Nordberg H.P."/>
            <person name="Cantor M.N."/>
            <person name="Hua S.X."/>
        </authorList>
    </citation>
    <scope>NUCLEOTIDE SEQUENCE [LARGE SCALE GENOMIC DNA]</scope>
    <source>
        <strain evidence="2 3">F 1598</strain>
    </source>
</reference>
<accession>A0A0C3G439</accession>
<name>A0A0C3G439_PILCF</name>
<dbReference type="EMBL" id="KN832985">
    <property type="protein sequence ID" value="KIM85411.1"/>
    <property type="molecule type" value="Genomic_DNA"/>
</dbReference>
<evidence type="ECO:0000256" key="1">
    <source>
        <dbReference type="SAM" id="MobiDB-lite"/>
    </source>
</evidence>
<keyword evidence="3" id="KW-1185">Reference proteome</keyword>
<dbReference type="Proteomes" id="UP000054166">
    <property type="component" value="Unassembled WGS sequence"/>
</dbReference>
<dbReference type="AlphaFoldDB" id="A0A0C3G439"/>
<organism evidence="2 3">
    <name type="scientific">Piloderma croceum (strain F 1598)</name>
    <dbReference type="NCBI Taxonomy" id="765440"/>
    <lineage>
        <taxon>Eukaryota</taxon>
        <taxon>Fungi</taxon>
        <taxon>Dikarya</taxon>
        <taxon>Basidiomycota</taxon>
        <taxon>Agaricomycotina</taxon>
        <taxon>Agaricomycetes</taxon>
        <taxon>Agaricomycetidae</taxon>
        <taxon>Atheliales</taxon>
        <taxon>Atheliaceae</taxon>
        <taxon>Piloderma</taxon>
    </lineage>
</organism>
<dbReference type="HOGENOM" id="CLU_1856033_0_0_1"/>
<evidence type="ECO:0000313" key="3">
    <source>
        <dbReference type="Proteomes" id="UP000054166"/>
    </source>
</evidence>
<feature type="region of interest" description="Disordered" evidence="1">
    <location>
        <begin position="80"/>
        <end position="103"/>
    </location>
</feature>
<dbReference type="InParanoid" id="A0A0C3G439"/>
<sequence>MHVLSAKDTLSSHYWCLPARITLILAYLLHHVAHPNPSSESEEVQLAIQLCALLMLCYTESKGPSGGLGYGSENLGSSVDGGGNLGGNSKRGRKRKDPGTLHSTINLSRFSHPRFHWMHSNRVTPIIQMIHRLQHRLM</sequence>
<protein>
    <submittedName>
        <fullName evidence="2">Uncharacterized protein</fullName>
    </submittedName>
</protein>
<proteinExistence type="predicted"/>
<evidence type="ECO:0000313" key="2">
    <source>
        <dbReference type="EMBL" id="KIM85411.1"/>
    </source>
</evidence>
<gene>
    <name evidence="2" type="ORF">PILCRDRAFT_817423</name>
</gene>
<reference evidence="3" key="2">
    <citation type="submission" date="2015-01" db="EMBL/GenBank/DDBJ databases">
        <title>Evolutionary Origins and Diversification of the Mycorrhizal Mutualists.</title>
        <authorList>
            <consortium name="DOE Joint Genome Institute"/>
            <consortium name="Mycorrhizal Genomics Consortium"/>
            <person name="Kohler A."/>
            <person name="Kuo A."/>
            <person name="Nagy L.G."/>
            <person name="Floudas D."/>
            <person name="Copeland A."/>
            <person name="Barry K.W."/>
            <person name="Cichocki N."/>
            <person name="Veneault-Fourrey C."/>
            <person name="LaButti K."/>
            <person name="Lindquist E.A."/>
            <person name="Lipzen A."/>
            <person name="Lundell T."/>
            <person name="Morin E."/>
            <person name="Murat C."/>
            <person name="Riley R."/>
            <person name="Ohm R."/>
            <person name="Sun H."/>
            <person name="Tunlid A."/>
            <person name="Henrissat B."/>
            <person name="Grigoriev I.V."/>
            <person name="Hibbett D.S."/>
            <person name="Martin F."/>
        </authorList>
    </citation>
    <scope>NUCLEOTIDE SEQUENCE [LARGE SCALE GENOMIC DNA]</scope>
    <source>
        <strain evidence="3">F 1598</strain>
    </source>
</reference>